<evidence type="ECO:0000256" key="1">
    <source>
        <dbReference type="ARBA" id="ARBA00004651"/>
    </source>
</evidence>
<evidence type="ECO:0000256" key="6">
    <source>
        <dbReference type="ARBA" id="ARBA00022989"/>
    </source>
</evidence>
<evidence type="ECO:0000256" key="11">
    <source>
        <dbReference type="SAM" id="MobiDB-lite"/>
    </source>
</evidence>
<reference evidence="15" key="1">
    <citation type="submission" date="2020-02" db="EMBL/GenBank/DDBJ databases">
        <authorList>
            <person name="Meier V. D."/>
        </authorList>
    </citation>
    <scope>NUCLEOTIDE SEQUENCE</scope>
    <source>
        <strain evidence="15">AVDCRST_MAG20</strain>
    </source>
</reference>
<accession>A0A6J4IVC8</accession>
<dbReference type="Gene3D" id="1.20.1560.10">
    <property type="entry name" value="ABC transporter type 1, transmembrane domain"/>
    <property type="match status" value="1"/>
</dbReference>
<dbReference type="PROSITE" id="PS50929">
    <property type="entry name" value="ABC_TM1F"/>
    <property type="match status" value="1"/>
</dbReference>
<feature type="transmembrane region" description="Helical" evidence="12">
    <location>
        <begin position="345"/>
        <end position="365"/>
    </location>
</feature>
<dbReference type="PROSITE" id="PS00211">
    <property type="entry name" value="ABC_TRANSPORTER_1"/>
    <property type="match status" value="1"/>
</dbReference>
<evidence type="ECO:0000256" key="4">
    <source>
        <dbReference type="ARBA" id="ARBA00022741"/>
    </source>
</evidence>
<dbReference type="InterPro" id="IPR017871">
    <property type="entry name" value="ABC_transporter-like_CS"/>
</dbReference>
<organism evidence="15">
    <name type="scientific">uncultured Acidimicrobiales bacterium</name>
    <dbReference type="NCBI Taxonomy" id="310071"/>
    <lineage>
        <taxon>Bacteria</taxon>
        <taxon>Bacillati</taxon>
        <taxon>Actinomycetota</taxon>
        <taxon>Acidimicrobiia</taxon>
        <taxon>Acidimicrobiales</taxon>
        <taxon>environmental samples</taxon>
    </lineage>
</organism>
<evidence type="ECO:0000256" key="10">
    <source>
        <dbReference type="ARBA" id="ARBA00071747"/>
    </source>
</evidence>
<dbReference type="PROSITE" id="PS50893">
    <property type="entry name" value="ABC_TRANSPORTER_2"/>
    <property type="match status" value="1"/>
</dbReference>
<dbReference type="GO" id="GO:0005524">
    <property type="term" value="F:ATP binding"/>
    <property type="evidence" value="ECO:0007669"/>
    <property type="project" value="UniProtKB-KW"/>
</dbReference>
<dbReference type="FunFam" id="3.40.50.300:FF:000287">
    <property type="entry name" value="Multidrug ABC transporter ATP-binding protein"/>
    <property type="match status" value="1"/>
</dbReference>
<feature type="transmembrane region" description="Helical" evidence="12">
    <location>
        <begin position="6"/>
        <end position="27"/>
    </location>
</feature>
<sequence length="694" mass="74889">MTTYTLLLVANGLALLVAAAITARSAVRRRGGGGRSGSTTPGAVPQVPGARRSVSSIERSAEGVGAPAPDDPGNAPPPSPGWRPKGAMWRSWALLPRALGYLRPYRGSVLVAILLTVVLAVAALAEPWPFALIVDGVLSRRDPPGWLGSLVGSGATELILFAVGASLTLTLVSGGFTILNEYVTTRVNEKMVLDLRSEMFQHAQRLSLAYHDDARTGILMYQINNQADAVGAIVVALPPLLQSLLTLVGMVWIMVHIDGQLALLAMTVVPLIWYGTHFYGNHIEPELYRVRGLEGRNLSIVHEAMAMLRVIVAFGREDHEYSRFRKQGEETVDARVKLTVRQTGFTLVVSFITAIGYAAVLGVGAHKVLNGDISGGQLVVVLSYVTQVYAPLELLTSSLARFQENFINLRHSFDLLDTDAEVEEAPDAVPLEGVRSGIRVEDVSFSYRTRTDTLKGISFEVPAGHAVALVGPTGAGKSTLASMLPRFYDPAGGRVCIDGHDIRDLTLSSLRAQFSIVLQEPLLFSGTIAENIGYGRPGATQAEIEEAARAANAHDFIQGLPDGYETELGERGAKISGGERQRVAVARAFLRDAPVLILDEPTSSIDSKTETVILDALERLMEGRTTIMIAHRLSTVRGVDTILVLDHGEIVQRGSHEELVEQEGLYRQLWEAQTRVRGPRRALSERMALGGGTT</sequence>
<proteinExistence type="inferred from homology"/>
<dbReference type="GO" id="GO:0034040">
    <property type="term" value="F:ATPase-coupled lipid transmembrane transporter activity"/>
    <property type="evidence" value="ECO:0007669"/>
    <property type="project" value="TreeGrafter"/>
</dbReference>
<keyword evidence="6 12" id="KW-1133">Transmembrane helix</keyword>
<evidence type="ECO:0000256" key="7">
    <source>
        <dbReference type="ARBA" id="ARBA00023136"/>
    </source>
</evidence>
<dbReference type="InterPro" id="IPR036640">
    <property type="entry name" value="ABC1_TM_sf"/>
</dbReference>
<evidence type="ECO:0000256" key="2">
    <source>
        <dbReference type="ARBA" id="ARBA00022448"/>
    </source>
</evidence>
<dbReference type="EMBL" id="CADCSY010000126">
    <property type="protein sequence ID" value="CAA9260563.1"/>
    <property type="molecule type" value="Genomic_DNA"/>
</dbReference>
<comment type="similarity">
    <text evidence="9">Belongs to the ABC transporter superfamily. Lipid exporter (TC 3.A.1.106) family.</text>
</comment>
<evidence type="ECO:0000259" key="13">
    <source>
        <dbReference type="PROSITE" id="PS50893"/>
    </source>
</evidence>
<keyword evidence="4" id="KW-0547">Nucleotide-binding</keyword>
<feature type="transmembrane region" description="Helical" evidence="12">
    <location>
        <begin position="229"/>
        <end position="255"/>
    </location>
</feature>
<dbReference type="Pfam" id="PF00664">
    <property type="entry name" value="ABC_membrane"/>
    <property type="match status" value="1"/>
</dbReference>
<dbReference type="AlphaFoldDB" id="A0A6J4IVC8"/>
<feature type="domain" description="ABC transporter" evidence="13">
    <location>
        <begin position="438"/>
        <end position="672"/>
    </location>
</feature>
<feature type="domain" description="ABC transmembrane type-1" evidence="14">
    <location>
        <begin position="110"/>
        <end position="404"/>
    </location>
</feature>
<dbReference type="InterPro" id="IPR027417">
    <property type="entry name" value="P-loop_NTPase"/>
</dbReference>
<evidence type="ECO:0000256" key="8">
    <source>
        <dbReference type="ARBA" id="ARBA00055053"/>
    </source>
</evidence>
<dbReference type="SMART" id="SM00382">
    <property type="entry name" value="AAA"/>
    <property type="match status" value="1"/>
</dbReference>
<dbReference type="InterPro" id="IPR039421">
    <property type="entry name" value="Type_1_exporter"/>
</dbReference>
<dbReference type="InterPro" id="IPR003439">
    <property type="entry name" value="ABC_transporter-like_ATP-bd"/>
</dbReference>
<feature type="transmembrane region" description="Helical" evidence="12">
    <location>
        <begin position="261"/>
        <end position="279"/>
    </location>
</feature>
<keyword evidence="2" id="KW-0813">Transport</keyword>
<keyword evidence="7 12" id="KW-0472">Membrane</keyword>
<evidence type="ECO:0000256" key="3">
    <source>
        <dbReference type="ARBA" id="ARBA00022692"/>
    </source>
</evidence>
<dbReference type="PANTHER" id="PTHR24221">
    <property type="entry name" value="ATP-BINDING CASSETTE SUB-FAMILY B"/>
    <property type="match status" value="1"/>
</dbReference>
<keyword evidence="5 15" id="KW-0067">ATP-binding</keyword>
<dbReference type="GO" id="GO:0016887">
    <property type="term" value="F:ATP hydrolysis activity"/>
    <property type="evidence" value="ECO:0007669"/>
    <property type="project" value="InterPro"/>
</dbReference>
<dbReference type="SUPFAM" id="SSF52540">
    <property type="entry name" value="P-loop containing nucleoside triphosphate hydrolases"/>
    <property type="match status" value="1"/>
</dbReference>
<dbReference type="InterPro" id="IPR003593">
    <property type="entry name" value="AAA+_ATPase"/>
</dbReference>
<dbReference type="PANTHER" id="PTHR24221:SF654">
    <property type="entry name" value="ATP-BINDING CASSETTE SUB-FAMILY B MEMBER 6"/>
    <property type="match status" value="1"/>
</dbReference>
<dbReference type="InterPro" id="IPR011527">
    <property type="entry name" value="ABC1_TM_dom"/>
</dbReference>
<feature type="transmembrane region" description="Helical" evidence="12">
    <location>
        <begin position="107"/>
        <end position="125"/>
    </location>
</feature>
<protein>
    <recommendedName>
        <fullName evidence="10">Fatty acid ABC transporter ATP-binding/permease protein</fullName>
    </recommendedName>
</protein>
<comment type="subcellular location">
    <subcellularLocation>
        <location evidence="1">Cell membrane</location>
        <topology evidence="1">Multi-pass membrane protein</topology>
    </subcellularLocation>
</comment>
<comment type="function">
    <text evidence="8">ABC transporter involved in fatty acid import. Transmembrane domains (TMD) form a pore in the membrane and the ATP-binding domain (NBD) is responsible for energy generation.</text>
</comment>
<dbReference type="GO" id="GO:0005886">
    <property type="term" value="C:plasma membrane"/>
    <property type="evidence" value="ECO:0007669"/>
    <property type="project" value="UniProtKB-SubCell"/>
</dbReference>
<dbReference type="GO" id="GO:0140359">
    <property type="term" value="F:ABC-type transporter activity"/>
    <property type="evidence" value="ECO:0007669"/>
    <property type="project" value="InterPro"/>
</dbReference>
<evidence type="ECO:0000256" key="9">
    <source>
        <dbReference type="ARBA" id="ARBA00061644"/>
    </source>
</evidence>
<gene>
    <name evidence="15" type="ORF">AVDCRST_MAG20-2682</name>
</gene>
<evidence type="ECO:0000256" key="12">
    <source>
        <dbReference type="SAM" id="Phobius"/>
    </source>
</evidence>
<feature type="compositionally biased region" description="Low complexity" evidence="11">
    <location>
        <begin position="62"/>
        <end position="73"/>
    </location>
</feature>
<dbReference type="Pfam" id="PF00005">
    <property type="entry name" value="ABC_tran"/>
    <property type="match status" value="1"/>
</dbReference>
<evidence type="ECO:0000256" key="5">
    <source>
        <dbReference type="ARBA" id="ARBA00022840"/>
    </source>
</evidence>
<name>A0A6J4IVC8_9ACTN</name>
<evidence type="ECO:0000259" key="14">
    <source>
        <dbReference type="PROSITE" id="PS50929"/>
    </source>
</evidence>
<keyword evidence="3 12" id="KW-0812">Transmembrane</keyword>
<evidence type="ECO:0000313" key="15">
    <source>
        <dbReference type="EMBL" id="CAA9260563.1"/>
    </source>
</evidence>
<dbReference type="SUPFAM" id="SSF90123">
    <property type="entry name" value="ABC transporter transmembrane region"/>
    <property type="match status" value="1"/>
</dbReference>
<dbReference type="Gene3D" id="3.40.50.300">
    <property type="entry name" value="P-loop containing nucleotide triphosphate hydrolases"/>
    <property type="match status" value="1"/>
</dbReference>
<feature type="region of interest" description="Disordered" evidence="11">
    <location>
        <begin position="28"/>
        <end position="82"/>
    </location>
</feature>
<feature type="transmembrane region" description="Helical" evidence="12">
    <location>
        <begin position="145"/>
        <end position="172"/>
    </location>
</feature>